<name>A0A2G0CAR2_9BACT</name>
<protein>
    <recommendedName>
        <fullName evidence="1">Restriction endonuclease type IV Mrr domain-containing protein</fullName>
    </recommendedName>
</protein>
<comment type="caution">
    <text evidence="2">The sequence shown here is derived from an EMBL/GenBank/DDBJ whole genome shotgun (WGS) entry which is preliminary data.</text>
</comment>
<dbReference type="EMBL" id="PDLO01000015">
    <property type="protein sequence ID" value="PHK97056.1"/>
    <property type="molecule type" value="Genomic_DNA"/>
</dbReference>
<organism evidence="2 3">
    <name type="scientific">Neolewinella marina</name>
    <dbReference type="NCBI Taxonomy" id="438751"/>
    <lineage>
        <taxon>Bacteria</taxon>
        <taxon>Pseudomonadati</taxon>
        <taxon>Bacteroidota</taxon>
        <taxon>Saprospiria</taxon>
        <taxon>Saprospirales</taxon>
        <taxon>Lewinellaceae</taxon>
        <taxon>Neolewinella</taxon>
    </lineage>
</organism>
<dbReference type="Proteomes" id="UP000226437">
    <property type="component" value="Unassembled WGS sequence"/>
</dbReference>
<reference evidence="2 3" key="1">
    <citation type="submission" date="2017-10" db="EMBL/GenBank/DDBJ databases">
        <title>The draft genome sequence of Lewinella marina KCTC 32374.</title>
        <authorList>
            <person name="Wang K."/>
        </authorList>
    </citation>
    <scope>NUCLEOTIDE SEQUENCE [LARGE SCALE GENOMIC DNA]</scope>
    <source>
        <strain evidence="2 3">MKG-38</strain>
    </source>
</reference>
<dbReference type="OrthoDB" id="9764212at2"/>
<accession>A0A2G0CAR2</accession>
<dbReference type="Pfam" id="PF04471">
    <property type="entry name" value="Mrr_cat"/>
    <property type="match status" value="1"/>
</dbReference>
<dbReference type="GO" id="GO:0009307">
    <property type="term" value="P:DNA restriction-modification system"/>
    <property type="evidence" value="ECO:0007669"/>
    <property type="project" value="InterPro"/>
</dbReference>
<evidence type="ECO:0000313" key="2">
    <source>
        <dbReference type="EMBL" id="PHK97056.1"/>
    </source>
</evidence>
<dbReference type="InterPro" id="IPR007560">
    <property type="entry name" value="Restrct_endonuc_IV_Mrr"/>
</dbReference>
<gene>
    <name evidence="2" type="ORF">CGL56_17885</name>
</gene>
<dbReference type="InterPro" id="IPR011856">
    <property type="entry name" value="tRNA_endonuc-like_dom_sf"/>
</dbReference>
<dbReference type="GO" id="GO:0004519">
    <property type="term" value="F:endonuclease activity"/>
    <property type="evidence" value="ECO:0007669"/>
    <property type="project" value="InterPro"/>
</dbReference>
<dbReference type="GO" id="GO:0003677">
    <property type="term" value="F:DNA binding"/>
    <property type="evidence" value="ECO:0007669"/>
    <property type="project" value="InterPro"/>
</dbReference>
<keyword evidence="3" id="KW-1185">Reference proteome</keyword>
<proteinExistence type="predicted"/>
<feature type="domain" description="Restriction endonuclease type IV Mrr" evidence="1">
    <location>
        <begin position="3"/>
        <end position="43"/>
    </location>
</feature>
<evidence type="ECO:0000313" key="3">
    <source>
        <dbReference type="Proteomes" id="UP000226437"/>
    </source>
</evidence>
<dbReference type="RefSeq" id="WP_099107969.1">
    <property type="nucleotide sequence ID" value="NZ_JAATJF010000007.1"/>
</dbReference>
<dbReference type="Gene3D" id="3.40.1350.10">
    <property type="match status" value="1"/>
</dbReference>
<sequence length="71" mass="8281">MLNEEGDIGLFITSGRFTADSERYARESHKHIELIDFARLTSLWQEFYPKMTDAQEGQLLLQAVWYLGKSQ</sequence>
<evidence type="ECO:0000259" key="1">
    <source>
        <dbReference type="Pfam" id="PF04471"/>
    </source>
</evidence>
<dbReference type="AlphaFoldDB" id="A0A2G0CAR2"/>